<keyword evidence="1" id="KW-0472">Membrane</keyword>
<feature type="transmembrane region" description="Helical" evidence="1">
    <location>
        <begin position="40"/>
        <end position="59"/>
    </location>
</feature>
<feature type="transmembrane region" description="Helical" evidence="1">
    <location>
        <begin position="134"/>
        <end position="155"/>
    </location>
</feature>
<proteinExistence type="predicted"/>
<evidence type="ECO:0000313" key="3">
    <source>
        <dbReference type="Proteomes" id="UP000708208"/>
    </source>
</evidence>
<gene>
    <name evidence="2" type="ORF">AFUS01_LOCUS41047</name>
</gene>
<keyword evidence="1" id="KW-0812">Transmembrane</keyword>
<organism evidence="2 3">
    <name type="scientific">Allacma fusca</name>
    <dbReference type="NCBI Taxonomy" id="39272"/>
    <lineage>
        <taxon>Eukaryota</taxon>
        <taxon>Metazoa</taxon>
        <taxon>Ecdysozoa</taxon>
        <taxon>Arthropoda</taxon>
        <taxon>Hexapoda</taxon>
        <taxon>Collembola</taxon>
        <taxon>Symphypleona</taxon>
        <taxon>Sminthuridae</taxon>
        <taxon>Allacma</taxon>
    </lineage>
</organism>
<comment type="caution">
    <text evidence="2">The sequence shown here is derived from an EMBL/GenBank/DDBJ whole genome shotgun (WGS) entry which is preliminary data.</text>
</comment>
<keyword evidence="3" id="KW-1185">Reference proteome</keyword>
<accession>A0A8J2PWT2</accession>
<evidence type="ECO:0000256" key="1">
    <source>
        <dbReference type="SAM" id="Phobius"/>
    </source>
</evidence>
<dbReference type="Proteomes" id="UP000708208">
    <property type="component" value="Unassembled WGS sequence"/>
</dbReference>
<feature type="transmembrane region" description="Helical" evidence="1">
    <location>
        <begin position="186"/>
        <end position="212"/>
    </location>
</feature>
<dbReference type="AlphaFoldDB" id="A0A8J2PWT2"/>
<protein>
    <submittedName>
        <fullName evidence="2">Uncharacterized protein</fullName>
    </submittedName>
</protein>
<feature type="transmembrane region" description="Helical" evidence="1">
    <location>
        <begin position="79"/>
        <end position="97"/>
    </location>
</feature>
<name>A0A8J2PWT2_9HEXA</name>
<keyword evidence="1" id="KW-1133">Transmembrane helix</keyword>
<evidence type="ECO:0000313" key="2">
    <source>
        <dbReference type="EMBL" id="CAG7831297.1"/>
    </source>
</evidence>
<dbReference type="EMBL" id="CAJVCH010559832">
    <property type="protein sequence ID" value="CAG7831297.1"/>
    <property type="molecule type" value="Genomic_DNA"/>
</dbReference>
<sequence length="312" mass="35596">MIDEKILKPLIFALKVESKLRAIPFNSLPDNIFNITSRSLNLFILSTICMGINLISAAVTTVEDVFGSEKVQSNTILRLFGLCTFVFVFTTQLNLLIHRQEFLTLVNQYSSWQSQFGHRSESWKSLDENNNSELYVKFFIPYQFNTPVIFGLLFLHSPEKLPSSYDVVLRILGKSPVFGLSQILPYLWVFVVMYEWALVMGIVHFYMFNIIVYCKEAIITLKTISANLENRNVFIVQDNLKYAQFFDSVNIPMPHLLASLDGCPRSDSFVMHLRKCDVPLEASCNISGNVHNNGSFLDWNRNTPQLLGGLGL</sequence>
<reference evidence="2" key="1">
    <citation type="submission" date="2021-06" db="EMBL/GenBank/DDBJ databases">
        <authorList>
            <person name="Hodson N. C."/>
            <person name="Mongue J. A."/>
            <person name="Jaron S. K."/>
        </authorList>
    </citation>
    <scope>NUCLEOTIDE SEQUENCE</scope>
</reference>